<gene>
    <name evidence="6" type="ORF">N7476_010115</name>
</gene>
<sequence>MSDSIKTEDIPQEVWHPTWQLKCIFAVVGLLNFVAALDATSISVSLPTISHDLGGTATEAFWAGTSFLVASCVFQPIFSLASDIFGRKSILWLAVAAFTLGSILAAVSHGFGLLLVGRCIQGIGGGGIMALTEVLIADLIPLKERGKWFSIRSGTWALGTVVGPLIGGGFTESSATWRWIFWINLPFCGLGLVLIPVFLKLGRAPLPVRESLAKVDYVGCIMFVASLAAFLIPLTWGGVMYDWDSWHTLVPLILGLAGLFIFFLYERFIAAHPLIPVVIFTNMTMSVSYVGTFLHGIILWAIVYYIPLYYEGVLGYSPVIAGVAVFPESFTVAPISVITGIVAAKVGGYRWALWSGWPISILGLGLLCLLDASTSIPKWIFINLVCGVGLGLLYPSVMLAVQAAADPKYLTMSVTMSPFFRVLGQAVGVAIGGVVFQNRIKAEFSNHPSLGQTAEAFAQDASNLVQYIKTLPKNSEERELIESLYAKSLMIIWAVMCGVSALGLITGLLTKGYTLNQAFSSKQGLKQVASDLESKQIYVESKERQNSEQSN</sequence>
<evidence type="ECO:0000313" key="6">
    <source>
        <dbReference type="EMBL" id="KAJ5303316.1"/>
    </source>
</evidence>
<dbReference type="Gene3D" id="1.20.1720.10">
    <property type="entry name" value="Multidrug resistance protein D"/>
    <property type="match status" value="1"/>
</dbReference>
<feature type="transmembrane region" description="Helical" evidence="5">
    <location>
        <begin position="422"/>
        <end position="440"/>
    </location>
</feature>
<dbReference type="GO" id="GO:0022857">
    <property type="term" value="F:transmembrane transporter activity"/>
    <property type="evidence" value="ECO:0007669"/>
    <property type="project" value="InterPro"/>
</dbReference>
<dbReference type="InterPro" id="IPR020846">
    <property type="entry name" value="MFS_dom"/>
</dbReference>
<dbReference type="PANTHER" id="PTHR23501">
    <property type="entry name" value="MAJOR FACILITATOR SUPERFAMILY"/>
    <property type="match status" value="1"/>
</dbReference>
<name>A0A9W9L4H0_9EURO</name>
<evidence type="ECO:0000256" key="1">
    <source>
        <dbReference type="ARBA" id="ARBA00004141"/>
    </source>
</evidence>
<dbReference type="FunFam" id="1.20.1250.20:FF:000786">
    <property type="entry name" value="MFS multidrug transporter, putative"/>
    <property type="match status" value="1"/>
</dbReference>
<feature type="transmembrane region" description="Helical" evidence="5">
    <location>
        <begin position="319"/>
        <end position="344"/>
    </location>
</feature>
<keyword evidence="2 5" id="KW-0812">Transmembrane</keyword>
<comment type="subcellular location">
    <subcellularLocation>
        <location evidence="1">Membrane</location>
        <topology evidence="1">Multi-pass membrane protein</topology>
    </subcellularLocation>
</comment>
<dbReference type="InterPro" id="IPR011701">
    <property type="entry name" value="MFS"/>
</dbReference>
<keyword evidence="7" id="KW-1185">Reference proteome</keyword>
<keyword evidence="3 5" id="KW-1133">Transmembrane helix</keyword>
<evidence type="ECO:0000256" key="5">
    <source>
        <dbReference type="SAM" id="Phobius"/>
    </source>
</evidence>
<reference evidence="6" key="1">
    <citation type="submission" date="2022-12" db="EMBL/GenBank/DDBJ databases">
        <authorList>
            <person name="Petersen C."/>
        </authorList>
    </citation>
    <scope>NUCLEOTIDE SEQUENCE</scope>
    <source>
        <strain evidence="6">IBT 21472</strain>
    </source>
</reference>
<comment type="caution">
    <text evidence="6">The sequence shown here is derived from an EMBL/GenBank/DDBJ whole genome shotgun (WGS) entry which is preliminary data.</text>
</comment>
<feature type="transmembrane region" description="Helical" evidence="5">
    <location>
        <begin position="351"/>
        <end position="373"/>
    </location>
</feature>
<feature type="transmembrane region" description="Helical" evidence="5">
    <location>
        <begin position="379"/>
        <end position="401"/>
    </location>
</feature>
<evidence type="ECO:0000256" key="2">
    <source>
        <dbReference type="ARBA" id="ARBA00022692"/>
    </source>
</evidence>
<evidence type="ECO:0000313" key="7">
    <source>
        <dbReference type="Proteomes" id="UP001147746"/>
    </source>
</evidence>
<feature type="transmembrane region" description="Helical" evidence="5">
    <location>
        <begin position="179"/>
        <end position="199"/>
    </location>
</feature>
<feature type="transmembrane region" description="Helical" evidence="5">
    <location>
        <begin position="60"/>
        <end position="78"/>
    </location>
</feature>
<feature type="transmembrane region" description="Helical" evidence="5">
    <location>
        <begin position="90"/>
        <end position="116"/>
    </location>
</feature>
<dbReference type="OrthoDB" id="2351791at2759"/>
<proteinExistence type="predicted"/>
<dbReference type="AlphaFoldDB" id="A0A9W9L4H0"/>
<feature type="transmembrane region" description="Helical" evidence="5">
    <location>
        <begin position="149"/>
        <end position="167"/>
    </location>
</feature>
<feature type="transmembrane region" description="Helical" evidence="5">
    <location>
        <begin position="220"/>
        <end position="239"/>
    </location>
</feature>
<reference evidence="6" key="2">
    <citation type="journal article" date="2023" name="IMA Fungus">
        <title>Comparative genomic study of the Penicillium genus elucidates a diverse pangenome and 15 lateral gene transfer events.</title>
        <authorList>
            <person name="Petersen C."/>
            <person name="Sorensen T."/>
            <person name="Nielsen M.R."/>
            <person name="Sondergaard T.E."/>
            <person name="Sorensen J.L."/>
            <person name="Fitzpatrick D.A."/>
            <person name="Frisvad J.C."/>
            <person name="Nielsen K.L."/>
        </authorList>
    </citation>
    <scope>NUCLEOTIDE SEQUENCE</scope>
    <source>
        <strain evidence="6">IBT 21472</strain>
    </source>
</reference>
<feature type="transmembrane region" description="Helical" evidence="5">
    <location>
        <begin position="286"/>
        <end position="307"/>
    </location>
</feature>
<dbReference type="Proteomes" id="UP001147746">
    <property type="component" value="Unassembled WGS sequence"/>
</dbReference>
<evidence type="ECO:0000256" key="3">
    <source>
        <dbReference type="ARBA" id="ARBA00022989"/>
    </source>
</evidence>
<evidence type="ECO:0000256" key="4">
    <source>
        <dbReference type="ARBA" id="ARBA00023136"/>
    </source>
</evidence>
<dbReference type="PROSITE" id="PS50850">
    <property type="entry name" value="MFS"/>
    <property type="match status" value="1"/>
</dbReference>
<dbReference type="EMBL" id="JAPZBO010000009">
    <property type="protein sequence ID" value="KAJ5303316.1"/>
    <property type="molecule type" value="Genomic_DNA"/>
</dbReference>
<protein>
    <submittedName>
        <fullName evidence="6">Uncharacterized protein</fullName>
    </submittedName>
</protein>
<dbReference type="InterPro" id="IPR036259">
    <property type="entry name" value="MFS_trans_sf"/>
</dbReference>
<dbReference type="Pfam" id="PF07690">
    <property type="entry name" value="MFS_1"/>
    <property type="match status" value="1"/>
</dbReference>
<feature type="transmembrane region" description="Helical" evidence="5">
    <location>
        <begin position="490"/>
        <end position="510"/>
    </location>
</feature>
<feature type="transmembrane region" description="Helical" evidence="5">
    <location>
        <begin position="21"/>
        <end position="40"/>
    </location>
</feature>
<dbReference type="SUPFAM" id="SSF103473">
    <property type="entry name" value="MFS general substrate transporter"/>
    <property type="match status" value="1"/>
</dbReference>
<organism evidence="6 7">
    <name type="scientific">Penicillium atrosanguineum</name>
    <dbReference type="NCBI Taxonomy" id="1132637"/>
    <lineage>
        <taxon>Eukaryota</taxon>
        <taxon>Fungi</taxon>
        <taxon>Dikarya</taxon>
        <taxon>Ascomycota</taxon>
        <taxon>Pezizomycotina</taxon>
        <taxon>Eurotiomycetes</taxon>
        <taxon>Eurotiomycetidae</taxon>
        <taxon>Eurotiales</taxon>
        <taxon>Aspergillaceae</taxon>
        <taxon>Penicillium</taxon>
    </lineage>
</organism>
<keyword evidence="4 5" id="KW-0472">Membrane</keyword>
<feature type="transmembrane region" description="Helical" evidence="5">
    <location>
        <begin position="245"/>
        <end position="265"/>
    </location>
</feature>
<feature type="transmembrane region" description="Helical" evidence="5">
    <location>
        <begin position="122"/>
        <end position="142"/>
    </location>
</feature>
<dbReference type="Gene3D" id="1.20.1250.20">
    <property type="entry name" value="MFS general substrate transporter like domains"/>
    <property type="match status" value="1"/>
</dbReference>
<dbReference type="GO" id="GO:0005886">
    <property type="term" value="C:plasma membrane"/>
    <property type="evidence" value="ECO:0007669"/>
    <property type="project" value="TreeGrafter"/>
</dbReference>
<accession>A0A9W9L4H0</accession>
<dbReference type="PANTHER" id="PTHR23501:SF59">
    <property type="entry name" value="MAJOR FACILITATOR SUPERFAMILY (MFS) PROFILE DOMAIN-CONTAINING PROTEIN-RELATED"/>
    <property type="match status" value="1"/>
</dbReference>
<dbReference type="PRINTS" id="PR01036">
    <property type="entry name" value="TCRTETB"/>
</dbReference>